<dbReference type="PROSITE" id="PS50850">
    <property type="entry name" value="MFS"/>
    <property type="match status" value="1"/>
</dbReference>
<dbReference type="FunFam" id="1.20.1250.20:FF:000001">
    <property type="entry name" value="Dicarboxylate MFS transporter"/>
    <property type="match status" value="1"/>
</dbReference>
<keyword evidence="3" id="KW-0813">Transport</keyword>
<feature type="transmembrane region" description="Helical" evidence="11">
    <location>
        <begin position="234"/>
        <end position="254"/>
    </location>
</feature>
<keyword evidence="4" id="KW-1003">Cell membrane</keyword>
<feature type="transmembrane region" description="Helical" evidence="11">
    <location>
        <begin position="82"/>
        <end position="100"/>
    </location>
</feature>
<dbReference type="GO" id="GO:0015293">
    <property type="term" value="F:symporter activity"/>
    <property type="evidence" value="ECO:0007669"/>
    <property type="project" value="UniProtKB-KW"/>
</dbReference>
<gene>
    <name evidence="13" type="ORF">Rhow_006039</name>
</gene>
<evidence type="ECO:0000256" key="7">
    <source>
        <dbReference type="ARBA" id="ARBA00022989"/>
    </source>
</evidence>
<keyword evidence="8 11" id="KW-0472">Membrane</keyword>
<feature type="transmembrane region" description="Helical" evidence="11">
    <location>
        <begin position="303"/>
        <end position="322"/>
    </location>
</feature>
<evidence type="ECO:0000256" key="10">
    <source>
        <dbReference type="ARBA" id="ARBA00039918"/>
    </source>
</evidence>
<feature type="transmembrane region" description="Helical" evidence="11">
    <location>
        <begin position="21"/>
        <end position="40"/>
    </location>
</feature>
<feature type="transmembrane region" description="Helical" evidence="11">
    <location>
        <begin position="186"/>
        <end position="203"/>
    </location>
</feature>
<dbReference type="InterPro" id="IPR005829">
    <property type="entry name" value="Sugar_transporter_CS"/>
</dbReference>
<dbReference type="Gene3D" id="1.20.1250.20">
    <property type="entry name" value="MFS general substrate transporter like domains"/>
    <property type="match status" value="2"/>
</dbReference>
<evidence type="ECO:0000256" key="8">
    <source>
        <dbReference type="ARBA" id="ARBA00023136"/>
    </source>
</evidence>
<proteinExistence type="inferred from homology"/>
<dbReference type="PROSITE" id="PS00217">
    <property type="entry name" value="SUGAR_TRANSPORT_2"/>
    <property type="match status" value="1"/>
</dbReference>
<feature type="transmembrane region" description="Helical" evidence="11">
    <location>
        <begin position="46"/>
        <end position="70"/>
    </location>
</feature>
<evidence type="ECO:0000313" key="14">
    <source>
        <dbReference type="Proteomes" id="UP000287519"/>
    </source>
</evidence>
<dbReference type="Pfam" id="PF07690">
    <property type="entry name" value="MFS_1"/>
    <property type="match status" value="1"/>
</dbReference>
<keyword evidence="7 11" id="KW-1133">Transmembrane helix</keyword>
<feature type="transmembrane region" description="Helical" evidence="11">
    <location>
        <begin position="363"/>
        <end position="384"/>
    </location>
</feature>
<evidence type="ECO:0000256" key="6">
    <source>
        <dbReference type="ARBA" id="ARBA00022847"/>
    </source>
</evidence>
<feature type="transmembrane region" description="Helical" evidence="11">
    <location>
        <begin position="396"/>
        <end position="414"/>
    </location>
</feature>
<evidence type="ECO:0000256" key="5">
    <source>
        <dbReference type="ARBA" id="ARBA00022692"/>
    </source>
</evidence>
<feature type="transmembrane region" description="Helical" evidence="11">
    <location>
        <begin position="148"/>
        <end position="174"/>
    </location>
</feature>
<evidence type="ECO:0000259" key="12">
    <source>
        <dbReference type="PROSITE" id="PS50850"/>
    </source>
</evidence>
<feature type="transmembrane region" description="Helical" evidence="11">
    <location>
        <begin position="106"/>
        <end position="127"/>
    </location>
</feature>
<comment type="function">
    <text evidence="9">May be a proton symporter involved in the uptake of osmolytes such as proline and glycine betaine.</text>
</comment>
<evidence type="ECO:0000256" key="1">
    <source>
        <dbReference type="ARBA" id="ARBA00004651"/>
    </source>
</evidence>
<reference evidence="13 14" key="1">
    <citation type="submission" date="2018-11" db="EMBL/GenBank/DDBJ databases">
        <title>Microbial catabolism of amino acid.</title>
        <authorList>
            <person name="Hibi M."/>
            <person name="Ogawa J."/>
        </authorList>
    </citation>
    <scope>NUCLEOTIDE SEQUENCE [LARGE SCALE GENOMIC DNA]</scope>
    <source>
        <strain evidence="13 14">C31-06</strain>
    </source>
</reference>
<dbReference type="GO" id="GO:0005886">
    <property type="term" value="C:plasma membrane"/>
    <property type="evidence" value="ECO:0007669"/>
    <property type="project" value="UniProtKB-SubCell"/>
</dbReference>
<dbReference type="PANTHER" id="PTHR43528:SF1">
    <property type="entry name" value="ALPHA-KETOGLUTARATE PERMEASE"/>
    <property type="match status" value="1"/>
</dbReference>
<evidence type="ECO:0000256" key="11">
    <source>
        <dbReference type="SAM" id="Phobius"/>
    </source>
</evidence>
<organism evidence="13 14">
    <name type="scientific">Rhodococcus wratislaviensis</name>
    <name type="common">Tsukamurella wratislaviensis</name>
    <dbReference type="NCBI Taxonomy" id="44752"/>
    <lineage>
        <taxon>Bacteria</taxon>
        <taxon>Bacillati</taxon>
        <taxon>Actinomycetota</taxon>
        <taxon>Actinomycetes</taxon>
        <taxon>Mycobacteriales</taxon>
        <taxon>Nocardiaceae</taxon>
        <taxon>Rhodococcus</taxon>
    </lineage>
</organism>
<feature type="transmembrane region" description="Helical" evidence="11">
    <location>
        <begin position="328"/>
        <end position="351"/>
    </location>
</feature>
<evidence type="ECO:0000313" key="13">
    <source>
        <dbReference type="EMBL" id="GCE42100.1"/>
    </source>
</evidence>
<keyword evidence="14" id="KW-1185">Reference proteome</keyword>
<evidence type="ECO:0000256" key="9">
    <source>
        <dbReference type="ARBA" id="ARBA00037295"/>
    </source>
</evidence>
<evidence type="ECO:0000256" key="3">
    <source>
        <dbReference type="ARBA" id="ARBA00022448"/>
    </source>
</evidence>
<protein>
    <recommendedName>
        <fullName evidence="10">Putative proline/betaine transporter</fullName>
    </recommendedName>
</protein>
<dbReference type="InterPro" id="IPR051084">
    <property type="entry name" value="H+-coupled_symporters"/>
</dbReference>
<dbReference type="AlphaFoldDB" id="A0A402CER4"/>
<comment type="caution">
    <text evidence="13">The sequence shown here is derived from an EMBL/GenBank/DDBJ whole genome shotgun (WGS) entry which is preliminary data.</text>
</comment>
<keyword evidence="5 11" id="KW-0812">Transmembrane</keyword>
<evidence type="ECO:0000256" key="4">
    <source>
        <dbReference type="ARBA" id="ARBA00022475"/>
    </source>
</evidence>
<dbReference type="InterPro" id="IPR036259">
    <property type="entry name" value="MFS_trans_sf"/>
</dbReference>
<comment type="similarity">
    <text evidence="2">Belongs to the major facilitator superfamily. Metabolite:H+ Symporter (MHS) family (TC 2.A.1.6) family.</text>
</comment>
<dbReference type="InterPro" id="IPR011701">
    <property type="entry name" value="MFS"/>
</dbReference>
<dbReference type="InterPro" id="IPR020846">
    <property type="entry name" value="MFS_dom"/>
</dbReference>
<dbReference type="Proteomes" id="UP000287519">
    <property type="component" value="Unassembled WGS sequence"/>
</dbReference>
<dbReference type="EMBL" id="BHYM01000050">
    <property type="protein sequence ID" value="GCE42100.1"/>
    <property type="molecule type" value="Genomic_DNA"/>
</dbReference>
<evidence type="ECO:0000256" key="2">
    <source>
        <dbReference type="ARBA" id="ARBA00008240"/>
    </source>
</evidence>
<dbReference type="SUPFAM" id="SSF103473">
    <property type="entry name" value="MFS general substrate transporter"/>
    <property type="match status" value="1"/>
</dbReference>
<keyword evidence="6" id="KW-0769">Symport</keyword>
<comment type="subcellular location">
    <subcellularLocation>
        <location evidence="1">Cell membrane</location>
        <topology evidence="1">Multi-pass membrane protein</topology>
    </subcellularLocation>
</comment>
<feature type="domain" description="Major facilitator superfamily (MFS) profile" evidence="12">
    <location>
        <begin position="10"/>
        <end position="419"/>
    </location>
</feature>
<name>A0A402CER4_RHOWR</name>
<dbReference type="PANTHER" id="PTHR43528">
    <property type="entry name" value="ALPHA-KETOGLUTARATE PERMEASE"/>
    <property type="match status" value="1"/>
</dbReference>
<sequence length="428" mass="45569">MLDVSKSRKALVAGSLGNLVEWYEFAIYAYMAPIIAPLFFPSENPTASILSTFLLFALAFFLRPIGALIFGRMTDRIGRKPVLALIIALMSVATTCIGFLPTHEAIGVLAPLLLTLCRIAQGISAGGEMGGAVSLMVESAPANKRGVYGSWSFVGTTLGFVLGGGVATLLAVLLSEDAMASWGWRIGFLLAAPMGIVVLYLRLKVDETPHFKQVKVEAETGELVSTTSAGRRPLTYLLTTLGVVVVYNAVGNTFMVGMPTFLSTSYNMSFERSYFLALVTGLIAGLTMPLFGAVSDRIGRRPVLLFGSIAVVVLSYPLYYMLKLGFGGGLVALIIAGILIGVVGGPMPAFLSERFRTRNRATGVSVTYALSVAIFGGTAPYIITWLASTTGDPLSAAYYTLGCAAISTVALLTIRGTQRNQHREELEL</sequence>
<feature type="transmembrane region" description="Helical" evidence="11">
    <location>
        <begin position="274"/>
        <end position="291"/>
    </location>
</feature>
<accession>A0A402CER4</accession>